<dbReference type="Pfam" id="PF08543">
    <property type="entry name" value="Phos_pyr_kin"/>
    <property type="match status" value="1"/>
</dbReference>
<dbReference type="RefSeq" id="WP_221220916.1">
    <property type="nucleotide sequence ID" value="NZ_JACIDK010000002.1"/>
</dbReference>
<feature type="domain" description="Pyridoxamine kinase/Phosphomethylpyrimidine kinase" evidence="7">
    <location>
        <begin position="360"/>
        <end position="503"/>
    </location>
</feature>
<evidence type="ECO:0000313" key="9">
    <source>
        <dbReference type="Proteomes" id="UP000530564"/>
    </source>
</evidence>
<dbReference type="AlphaFoldDB" id="A0A839ZWG8"/>
<name>A0A839ZWG8_9CAUL</name>
<keyword evidence="5" id="KW-0067">ATP-binding</keyword>
<dbReference type="GO" id="GO:0009443">
    <property type="term" value="P:pyridoxal 5'-phosphate salvage"/>
    <property type="evidence" value="ECO:0007669"/>
    <property type="project" value="InterPro"/>
</dbReference>
<dbReference type="Pfam" id="PF00106">
    <property type="entry name" value="adh_short"/>
    <property type="match status" value="1"/>
</dbReference>
<evidence type="ECO:0000256" key="3">
    <source>
        <dbReference type="ARBA" id="ARBA00022741"/>
    </source>
</evidence>
<dbReference type="InterPro" id="IPR004625">
    <property type="entry name" value="PyrdxlKinase"/>
</dbReference>
<dbReference type="InterPro" id="IPR036291">
    <property type="entry name" value="NAD(P)-bd_dom_sf"/>
</dbReference>
<feature type="region of interest" description="Disordered" evidence="6">
    <location>
        <begin position="209"/>
        <end position="228"/>
    </location>
</feature>
<protein>
    <recommendedName>
        <fullName evidence="1">pyridoxal kinase</fullName>
        <ecNumber evidence="1">2.7.1.35</ecNumber>
    </recommendedName>
</protein>
<evidence type="ECO:0000313" key="8">
    <source>
        <dbReference type="EMBL" id="MBB3890656.1"/>
    </source>
</evidence>
<dbReference type="GO" id="GO:0008478">
    <property type="term" value="F:pyridoxal kinase activity"/>
    <property type="evidence" value="ECO:0007669"/>
    <property type="project" value="UniProtKB-EC"/>
</dbReference>
<reference evidence="8 9" key="1">
    <citation type="submission" date="2020-08" db="EMBL/GenBank/DDBJ databases">
        <title>Genomic Encyclopedia of Type Strains, Phase IV (KMG-IV): sequencing the most valuable type-strain genomes for metagenomic binning, comparative biology and taxonomic classification.</title>
        <authorList>
            <person name="Goeker M."/>
        </authorList>
    </citation>
    <scope>NUCLEOTIDE SEQUENCE [LARGE SCALE GENOMIC DNA]</scope>
    <source>
        <strain evidence="8 9">DSM 21793</strain>
    </source>
</reference>
<gene>
    <name evidence="8" type="ORF">GGQ61_001373</name>
</gene>
<dbReference type="InterPro" id="IPR029056">
    <property type="entry name" value="Ribokinase-like"/>
</dbReference>
<proteinExistence type="predicted"/>
<dbReference type="EMBL" id="JACIDK010000002">
    <property type="protein sequence ID" value="MBB3890656.1"/>
    <property type="molecule type" value="Genomic_DNA"/>
</dbReference>
<dbReference type="GO" id="GO:0005524">
    <property type="term" value="F:ATP binding"/>
    <property type="evidence" value="ECO:0007669"/>
    <property type="project" value="UniProtKB-KW"/>
</dbReference>
<dbReference type="Proteomes" id="UP000530564">
    <property type="component" value="Unassembled WGS sequence"/>
</dbReference>
<dbReference type="SUPFAM" id="SSF53613">
    <property type="entry name" value="Ribokinase-like"/>
    <property type="match status" value="1"/>
</dbReference>
<evidence type="ECO:0000259" key="7">
    <source>
        <dbReference type="Pfam" id="PF08543"/>
    </source>
</evidence>
<keyword evidence="2" id="KW-0808">Transferase</keyword>
<evidence type="ECO:0000256" key="1">
    <source>
        <dbReference type="ARBA" id="ARBA00012104"/>
    </source>
</evidence>
<evidence type="ECO:0000256" key="5">
    <source>
        <dbReference type="ARBA" id="ARBA00022840"/>
    </source>
</evidence>
<evidence type="ECO:0000256" key="4">
    <source>
        <dbReference type="ARBA" id="ARBA00022777"/>
    </source>
</evidence>
<accession>A0A839ZWG8</accession>
<evidence type="ECO:0000256" key="2">
    <source>
        <dbReference type="ARBA" id="ARBA00022679"/>
    </source>
</evidence>
<dbReference type="PANTHER" id="PTHR43431:SF7">
    <property type="entry name" value="OXIDOREDUCTASE, SHORT CHAIN DEHYDROGENASE_REDUCTASE FAMILY (AFU_ORTHOLOGUE AFUA_5G14000)"/>
    <property type="match status" value="1"/>
</dbReference>
<keyword evidence="9" id="KW-1185">Reference proteome</keyword>
<dbReference type="InterPro" id="IPR002347">
    <property type="entry name" value="SDR_fam"/>
</dbReference>
<organism evidence="8 9">
    <name type="scientific">Phenylobacterium haematophilum</name>
    <dbReference type="NCBI Taxonomy" id="98513"/>
    <lineage>
        <taxon>Bacteria</taxon>
        <taxon>Pseudomonadati</taxon>
        <taxon>Pseudomonadota</taxon>
        <taxon>Alphaproteobacteria</taxon>
        <taxon>Caulobacterales</taxon>
        <taxon>Caulobacteraceae</taxon>
        <taxon>Phenylobacterium</taxon>
    </lineage>
</organism>
<dbReference type="SUPFAM" id="SSF51735">
    <property type="entry name" value="NAD(P)-binding Rossmann-fold domains"/>
    <property type="match status" value="1"/>
</dbReference>
<evidence type="ECO:0000256" key="6">
    <source>
        <dbReference type="SAM" id="MobiDB-lite"/>
    </source>
</evidence>
<dbReference type="Gene3D" id="3.40.50.720">
    <property type="entry name" value="NAD(P)-binding Rossmann-like Domain"/>
    <property type="match status" value="1"/>
</dbReference>
<dbReference type="CDD" id="cd01173">
    <property type="entry name" value="pyridoxal_pyridoxamine_kinase"/>
    <property type="match status" value="1"/>
</dbReference>
<dbReference type="EC" id="2.7.1.35" evidence="1"/>
<sequence>MKPLAIVTGVGPGTGSSIVRRFAAHGYRVAMLARNFDRLAALAQEIPDAVAVPVDVSDAGALIAAVEDLIVRFGTPKVVVHNAVGGAFGNFLDIDPSVLEQNFATNVMALHHLARLAAPKMIEAGGGALIVTGNTSALRGKANFAGFAPTKAAQRILAEAIAREVGPKGVHVAYLVIDAVIDVPWTRERYKEAPDDFFIAPAPARSSTWPTSPRALGRSSPKCGRSARPGSAQLVGIGGARLSRAAMPLALIISSHVAASHVGGTAQASALSILRIDTMVAPTVLYGRHPGWGPPGGAKIEPAVLEGVLAGIEANKLFGQTDLVLTGYFAFPEQVLAAAQAIDAVRGAKRSGYGGEAPRAPVVIVDPTIGDAGKGLYVPAEVAAAIAEHLVPRADVLAPNAWELAHLSGLPTRTPQDVLVAAQRLGKPALVSSVGRGKEIGVIYAQPGEAWMAAHPRLPSAPKGTGDLLSALFGAAILDGLSGSYALGRAVGGVAETVAAAHAASAAELPIVAMAQRLKATSPSVRLERLA</sequence>
<dbReference type="PANTHER" id="PTHR43431">
    <property type="entry name" value="OXIDOREDUCTASE, SHORT CHAIN DEHYDROGENASE/REDUCTASE FAMILY (AFU_ORTHOLOGUE AFUA_5G14000)"/>
    <property type="match status" value="1"/>
</dbReference>
<keyword evidence="4 8" id="KW-0418">Kinase</keyword>
<dbReference type="Gene3D" id="3.40.1190.20">
    <property type="match status" value="1"/>
</dbReference>
<comment type="caution">
    <text evidence="8">The sequence shown here is derived from an EMBL/GenBank/DDBJ whole genome shotgun (WGS) entry which is preliminary data.</text>
</comment>
<dbReference type="InterPro" id="IPR013749">
    <property type="entry name" value="PM/HMP-P_kinase-1"/>
</dbReference>
<dbReference type="PRINTS" id="PR00081">
    <property type="entry name" value="GDHRDH"/>
</dbReference>
<keyword evidence="3" id="KW-0547">Nucleotide-binding</keyword>